<evidence type="ECO:0000256" key="1">
    <source>
        <dbReference type="ARBA" id="ARBA00006576"/>
    </source>
</evidence>
<dbReference type="Proteomes" id="UP000237968">
    <property type="component" value="Unassembled WGS sequence"/>
</dbReference>
<keyword evidence="2" id="KW-0479">Metal-binding</keyword>
<dbReference type="SUPFAM" id="SSF53927">
    <property type="entry name" value="Cytidine deaminase-like"/>
    <property type="match status" value="1"/>
</dbReference>
<reference evidence="6 7" key="1">
    <citation type="submission" date="2018-03" db="EMBL/GenBank/DDBJ databases">
        <title>Draft Genome Sequences of the Obligatory Marine Myxobacteria Enhygromyxa salina SWB005.</title>
        <authorList>
            <person name="Poehlein A."/>
            <person name="Moghaddam J.A."/>
            <person name="Harms H."/>
            <person name="Alanjari M."/>
            <person name="Koenig G.M."/>
            <person name="Daniel R."/>
            <person name="Schaeberle T.F."/>
        </authorList>
    </citation>
    <scope>NUCLEOTIDE SEQUENCE [LARGE SCALE GENOMIC DNA]</scope>
    <source>
        <strain evidence="6 7">SWB005</strain>
    </source>
</reference>
<dbReference type="Gene3D" id="3.40.140.10">
    <property type="entry name" value="Cytidine Deaminase, domain 2"/>
    <property type="match status" value="1"/>
</dbReference>
<dbReference type="PANTHER" id="PTHR11086:SF18">
    <property type="entry name" value="DEOXYCYTIDYLATE DEAMINASE"/>
    <property type="match status" value="1"/>
</dbReference>
<keyword evidence="7" id="KW-1185">Reference proteome</keyword>
<comment type="caution">
    <text evidence="6">The sequence shown here is derived from an EMBL/GenBank/DDBJ whole genome shotgun (WGS) entry which is preliminary data.</text>
</comment>
<dbReference type="NCBIfam" id="NF041025">
    <property type="entry name" value="antiphage_deaminase"/>
    <property type="match status" value="1"/>
</dbReference>
<evidence type="ECO:0000256" key="4">
    <source>
        <dbReference type="ARBA" id="ARBA00022833"/>
    </source>
</evidence>
<dbReference type="GO" id="GO:0005737">
    <property type="term" value="C:cytoplasm"/>
    <property type="evidence" value="ECO:0007669"/>
    <property type="project" value="TreeGrafter"/>
</dbReference>
<comment type="similarity">
    <text evidence="1">Belongs to the cytidine and deoxycytidylate deaminase family.</text>
</comment>
<dbReference type="Gene3D" id="3.40.50.300">
    <property type="entry name" value="P-loop containing nucleotide triphosphate hydrolases"/>
    <property type="match status" value="1"/>
</dbReference>
<keyword evidence="4" id="KW-0862">Zinc</keyword>
<dbReference type="EMBL" id="PVNK01000138">
    <property type="protein sequence ID" value="PRQ00015.1"/>
    <property type="molecule type" value="Genomic_DNA"/>
</dbReference>
<dbReference type="InterPro" id="IPR027417">
    <property type="entry name" value="P-loop_NTPase"/>
</dbReference>
<feature type="domain" description="CMP/dCMP-type deaminase" evidence="5">
    <location>
        <begin position="168"/>
        <end position="339"/>
    </location>
</feature>
<evidence type="ECO:0000256" key="3">
    <source>
        <dbReference type="ARBA" id="ARBA00022801"/>
    </source>
</evidence>
<evidence type="ECO:0000259" key="5">
    <source>
        <dbReference type="Pfam" id="PF00383"/>
    </source>
</evidence>
<dbReference type="GO" id="GO:0004132">
    <property type="term" value="F:dCMP deaminase activity"/>
    <property type="evidence" value="ECO:0007669"/>
    <property type="project" value="TreeGrafter"/>
</dbReference>
<proteinExistence type="inferred from homology"/>
<dbReference type="GO" id="GO:0008270">
    <property type="term" value="F:zinc ion binding"/>
    <property type="evidence" value="ECO:0007669"/>
    <property type="project" value="InterPro"/>
</dbReference>
<dbReference type="PROSITE" id="PS00903">
    <property type="entry name" value="CYT_DCMP_DEAMINASES_1"/>
    <property type="match status" value="1"/>
</dbReference>
<gene>
    <name evidence="6" type="ORF">ENSA5_28290</name>
</gene>
<dbReference type="InterPro" id="IPR016192">
    <property type="entry name" value="APOBEC/CMP_deaminase_Zn-bd"/>
</dbReference>
<evidence type="ECO:0000256" key="2">
    <source>
        <dbReference type="ARBA" id="ARBA00022723"/>
    </source>
</evidence>
<name>A0A2S9Y4J5_9BACT</name>
<organism evidence="6 7">
    <name type="scientific">Enhygromyxa salina</name>
    <dbReference type="NCBI Taxonomy" id="215803"/>
    <lineage>
        <taxon>Bacteria</taxon>
        <taxon>Pseudomonadati</taxon>
        <taxon>Myxococcota</taxon>
        <taxon>Polyangia</taxon>
        <taxon>Nannocystales</taxon>
        <taxon>Nannocystaceae</taxon>
        <taxon>Enhygromyxa</taxon>
    </lineage>
</organism>
<accession>A0A2S9Y4J5</accession>
<dbReference type="InterPro" id="IPR016193">
    <property type="entry name" value="Cytidine_deaminase-like"/>
</dbReference>
<dbReference type="PANTHER" id="PTHR11086">
    <property type="entry name" value="DEOXYCYTIDYLATE DEAMINASE-RELATED"/>
    <property type="match status" value="1"/>
</dbReference>
<dbReference type="AlphaFoldDB" id="A0A2S9Y4J5"/>
<evidence type="ECO:0000313" key="6">
    <source>
        <dbReference type="EMBL" id="PRQ00015.1"/>
    </source>
</evidence>
<dbReference type="InterPro" id="IPR002125">
    <property type="entry name" value="CMP_dCMP_dom"/>
</dbReference>
<sequence length="439" mass="48605">MGLERTHSKKIADVVPLQDAGDKLRENHGASIVAGLGIKEIRRLRKIESEPRAFVVDSIKHPKEVEVLRAVYGRGFYLIGVLCNWKVRLNRLKIKFKNEPHVSSIEHMMRRDEAGPDDYGQQVRKTLHLSDFFVANDTESLNEGEEELGDALERFVQAVTGAQVVRPNRDEKGMHAAWGASLRSSCMSRQVGAAVMSKTGEVLATGTNDPPAPGGGLYTEDSREDKRCFMWQENESRGYCRNDRKKGEIYDDIHEQLYNIGALEADVTVEQIAKALQRTRVRDLIEFSRAIHAEMDALLAIARSGVGIPSGSSLYCTAFPCHSCARHIVAAGLTKVVYLEPYDKSLALELHADAVRETSVTSPKDASSGDKRVLLQLFTGVAPRRFAALFEKRRALKTGDGSLVRLGKGAAHADPVLKRSFLQLEEELAEKVDSALQVS</sequence>
<keyword evidence="3" id="KW-0378">Hydrolase</keyword>
<dbReference type="InterPro" id="IPR015517">
    <property type="entry name" value="dCMP_deaminase-rel"/>
</dbReference>
<dbReference type="Pfam" id="PF00383">
    <property type="entry name" value="dCMP_cyt_deam_1"/>
    <property type="match status" value="1"/>
</dbReference>
<evidence type="ECO:0000313" key="7">
    <source>
        <dbReference type="Proteomes" id="UP000237968"/>
    </source>
</evidence>
<protein>
    <recommendedName>
        <fullName evidence="5">CMP/dCMP-type deaminase domain-containing protein</fullName>
    </recommendedName>
</protein>